<feature type="transmembrane region" description="Helical" evidence="9">
    <location>
        <begin position="32"/>
        <end position="53"/>
    </location>
</feature>
<protein>
    <submittedName>
        <fullName evidence="12">NADH-quinone oxidoreductase subunit M</fullName>
        <ecNumber evidence="12">1.6.5.11</ecNumber>
    </submittedName>
</protein>
<keyword evidence="7 9" id="KW-0472">Membrane</keyword>
<dbReference type="GO" id="GO:0003954">
    <property type="term" value="F:NADH dehydrogenase activity"/>
    <property type="evidence" value="ECO:0007669"/>
    <property type="project" value="TreeGrafter"/>
</dbReference>
<feature type="transmembrane region" description="Helical" evidence="9">
    <location>
        <begin position="403"/>
        <end position="424"/>
    </location>
</feature>
<dbReference type="GO" id="GO:0016020">
    <property type="term" value="C:membrane"/>
    <property type="evidence" value="ECO:0007669"/>
    <property type="project" value="UniProtKB-SubCell"/>
</dbReference>
<keyword evidence="4" id="KW-1278">Translocase</keyword>
<feature type="transmembrane region" description="Helical" evidence="9">
    <location>
        <begin position="109"/>
        <end position="127"/>
    </location>
</feature>
<feature type="domain" description="NADH:quinone oxidoreductase/Mrp antiporter transmembrane" evidence="10">
    <location>
        <begin position="131"/>
        <end position="412"/>
    </location>
</feature>
<evidence type="ECO:0000256" key="7">
    <source>
        <dbReference type="ARBA" id="ARBA00023136"/>
    </source>
</evidence>
<feature type="transmembrane region" description="Helical" evidence="9">
    <location>
        <begin position="6"/>
        <end position="23"/>
    </location>
</feature>
<proteinExistence type="inferred from homology"/>
<evidence type="ECO:0000313" key="12">
    <source>
        <dbReference type="EMBL" id="RID99615.1"/>
    </source>
</evidence>
<feature type="transmembrane region" description="Helical" evidence="9">
    <location>
        <begin position="370"/>
        <end position="391"/>
    </location>
</feature>
<gene>
    <name evidence="12" type="ORF">D3F03_04195</name>
</gene>
<comment type="similarity">
    <text evidence="2">Belongs to the complex I subunit 4 family.</text>
</comment>
<dbReference type="Pfam" id="PF01059">
    <property type="entry name" value="Oxidored_q5_N"/>
    <property type="match status" value="1"/>
</dbReference>
<name>A0A398C918_9BURK</name>
<evidence type="ECO:0000256" key="4">
    <source>
        <dbReference type="ARBA" id="ARBA00022967"/>
    </source>
</evidence>
<evidence type="ECO:0000259" key="10">
    <source>
        <dbReference type="Pfam" id="PF00361"/>
    </source>
</evidence>
<evidence type="ECO:0000313" key="13">
    <source>
        <dbReference type="Proteomes" id="UP000266302"/>
    </source>
</evidence>
<evidence type="ECO:0000256" key="8">
    <source>
        <dbReference type="RuleBase" id="RU000320"/>
    </source>
</evidence>
<evidence type="ECO:0000256" key="5">
    <source>
        <dbReference type="ARBA" id="ARBA00022989"/>
    </source>
</evidence>
<dbReference type="RefSeq" id="WP_119108062.1">
    <property type="nucleotide sequence ID" value="NZ_QXJC01000001.1"/>
</dbReference>
<evidence type="ECO:0000256" key="3">
    <source>
        <dbReference type="ARBA" id="ARBA00022692"/>
    </source>
</evidence>
<dbReference type="Pfam" id="PF00361">
    <property type="entry name" value="Proton_antipo_M"/>
    <property type="match status" value="1"/>
</dbReference>
<evidence type="ECO:0000256" key="9">
    <source>
        <dbReference type="SAM" id="Phobius"/>
    </source>
</evidence>
<dbReference type="EC" id="1.6.5.11" evidence="12"/>
<dbReference type="GO" id="GO:0048039">
    <property type="term" value="F:ubiquinone binding"/>
    <property type="evidence" value="ECO:0007669"/>
    <property type="project" value="TreeGrafter"/>
</dbReference>
<dbReference type="InterPro" id="IPR000260">
    <property type="entry name" value="NADH4_N"/>
</dbReference>
<feature type="transmembrane region" description="Helical" evidence="9">
    <location>
        <begin position="240"/>
        <end position="260"/>
    </location>
</feature>
<dbReference type="OrthoDB" id="9768329at2"/>
<feature type="transmembrane region" description="Helical" evidence="9">
    <location>
        <begin position="73"/>
        <end position="102"/>
    </location>
</feature>
<feature type="transmembrane region" description="Helical" evidence="9">
    <location>
        <begin position="196"/>
        <end position="219"/>
    </location>
</feature>
<dbReference type="InterPro" id="IPR010227">
    <property type="entry name" value="NADH_Q_OxRdtase_chainM/4"/>
</dbReference>
<feature type="transmembrane region" description="Helical" evidence="9">
    <location>
        <begin position="450"/>
        <end position="467"/>
    </location>
</feature>
<keyword evidence="5 9" id="KW-1133">Transmembrane helix</keyword>
<comment type="subcellular location">
    <subcellularLocation>
        <location evidence="1">Endomembrane system</location>
        <topology evidence="1">Multi-pass membrane protein</topology>
    </subcellularLocation>
    <subcellularLocation>
        <location evidence="8">Membrane</location>
        <topology evidence="8">Multi-pass membrane protein</topology>
    </subcellularLocation>
</comment>
<evidence type="ECO:0000256" key="1">
    <source>
        <dbReference type="ARBA" id="ARBA00004127"/>
    </source>
</evidence>
<evidence type="ECO:0000256" key="2">
    <source>
        <dbReference type="ARBA" id="ARBA00009025"/>
    </source>
</evidence>
<dbReference type="AlphaFoldDB" id="A0A398C918"/>
<dbReference type="InterPro" id="IPR001750">
    <property type="entry name" value="ND/Mrp_TM"/>
</dbReference>
<keyword evidence="3 8" id="KW-0812">Transmembrane</keyword>
<feature type="transmembrane region" description="Helical" evidence="9">
    <location>
        <begin position="165"/>
        <end position="184"/>
    </location>
</feature>
<dbReference type="NCBIfam" id="TIGR01972">
    <property type="entry name" value="NDH_I_M"/>
    <property type="match status" value="1"/>
</dbReference>
<dbReference type="PRINTS" id="PR01437">
    <property type="entry name" value="NUOXDRDTASE4"/>
</dbReference>
<dbReference type="GO" id="GO:0015990">
    <property type="term" value="P:electron transport coupled proton transport"/>
    <property type="evidence" value="ECO:0007669"/>
    <property type="project" value="TreeGrafter"/>
</dbReference>
<feature type="transmembrane region" description="Helical" evidence="9">
    <location>
        <begin position="272"/>
        <end position="293"/>
    </location>
</feature>
<dbReference type="InterPro" id="IPR003918">
    <property type="entry name" value="NADH_UbQ_OxRdtase"/>
</dbReference>
<dbReference type="GO" id="GO:0012505">
    <property type="term" value="C:endomembrane system"/>
    <property type="evidence" value="ECO:0007669"/>
    <property type="project" value="UniProtKB-SubCell"/>
</dbReference>
<dbReference type="GO" id="GO:0042773">
    <property type="term" value="P:ATP synthesis coupled electron transport"/>
    <property type="evidence" value="ECO:0007669"/>
    <property type="project" value="InterPro"/>
</dbReference>
<dbReference type="NCBIfam" id="NF004499">
    <property type="entry name" value="PRK05846.1-3"/>
    <property type="match status" value="1"/>
</dbReference>
<feature type="transmembrane region" description="Helical" evidence="9">
    <location>
        <begin position="300"/>
        <end position="319"/>
    </location>
</feature>
<comment type="caution">
    <text evidence="12">The sequence shown here is derived from an EMBL/GenBank/DDBJ whole genome shotgun (WGS) entry which is preliminary data.</text>
</comment>
<dbReference type="GO" id="GO:0008137">
    <property type="term" value="F:NADH dehydrogenase (ubiquinone) activity"/>
    <property type="evidence" value="ECO:0007669"/>
    <property type="project" value="InterPro"/>
</dbReference>
<keyword evidence="12" id="KW-0560">Oxidoreductase</keyword>
<dbReference type="NCBIfam" id="NF004501">
    <property type="entry name" value="PRK05846.1-5"/>
    <property type="match status" value="1"/>
</dbReference>
<reference evidence="12 13" key="1">
    <citation type="submission" date="2018-09" db="EMBL/GenBank/DDBJ databases">
        <title>Draft genome of Simplicispira sp. NY-02.</title>
        <authorList>
            <person name="Im W.T."/>
        </authorList>
    </citation>
    <scope>NUCLEOTIDE SEQUENCE [LARGE SCALE GENOMIC DNA]</scope>
    <source>
        <strain evidence="12 13">NY-02</strain>
    </source>
</reference>
<organism evidence="12 13">
    <name type="scientific">Simplicispira hankyongi</name>
    <dbReference type="NCBI Taxonomy" id="2315688"/>
    <lineage>
        <taxon>Bacteria</taxon>
        <taxon>Pseudomonadati</taxon>
        <taxon>Pseudomonadota</taxon>
        <taxon>Betaproteobacteria</taxon>
        <taxon>Burkholderiales</taxon>
        <taxon>Comamonadaceae</taxon>
        <taxon>Simplicispira</taxon>
    </lineage>
</organism>
<dbReference type="PANTHER" id="PTHR43507">
    <property type="entry name" value="NADH-UBIQUINONE OXIDOREDUCTASE CHAIN 4"/>
    <property type="match status" value="1"/>
</dbReference>
<evidence type="ECO:0000256" key="6">
    <source>
        <dbReference type="ARBA" id="ARBA00023027"/>
    </source>
</evidence>
<feature type="transmembrane region" description="Helical" evidence="9">
    <location>
        <begin position="133"/>
        <end position="153"/>
    </location>
</feature>
<feature type="domain" description="NADH:ubiquinone oxidoreductase chain 4 N-terminal" evidence="11">
    <location>
        <begin position="67"/>
        <end position="123"/>
    </location>
</feature>
<dbReference type="Proteomes" id="UP000266302">
    <property type="component" value="Unassembled WGS sequence"/>
</dbReference>
<sequence>MGVLSLAIWTPIAFGALLLMFSGDKYAGLSRWLALVGSLAGLVATFPLMAGFVPGTADMQFVEKVSWIDTFHIFYHVGVDGISFWFVPLTAFITVIVVIASWQSITSRVNQYMSAFLILSGIMIGVFCALDGMLFYVFFEGTLIPMYLIIGVWGGPRKIYAAFKFFLYTLLGSLLMLIAMLYLYNEAGGSFDIAAWHAVPLSAHAQTMLFFAFVAAFAVKIPMWPVHTWLPDVHVEAPTGGSAVLAAIMLKLGAYGFLRFSLPIAPDASREWAWLMITLSLVAVIYVGLVAMVQKDMKKLVAYSSVAHMGFVTLGFFIFNDLGVSGGIAQMIAHGFVSAAMFLSIGVLYDRLHTRDIADYGGVVNTMPNFAAFALLFFMANCGLPGTAGFVGEWMVILAAVKSNFWIGMAAATALIWGAAYSLWMFKRVYLGAPGNANVRAMLDIGRREFLVLALLAVAILAMGLYPKPVTDVTDASVAQLLKHVAMSKLN</sequence>
<accession>A0A398C918</accession>
<keyword evidence="13" id="KW-1185">Reference proteome</keyword>
<feature type="transmembrane region" description="Helical" evidence="9">
    <location>
        <begin position="331"/>
        <end position="349"/>
    </location>
</feature>
<dbReference type="EMBL" id="QXJC01000001">
    <property type="protein sequence ID" value="RID99615.1"/>
    <property type="molecule type" value="Genomic_DNA"/>
</dbReference>
<evidence type="ECO:0000259" key="11">
    <source>
        <dbReference type="Pfam" id="PF01059"/>
    </source>
</evidence>
<keyword evidence="6" id="KW-0520">NAD</keyword>
<dbReference type="PANTHER" id="PTHR43507:SF1">
    <property type="entry name" value="NADH-UBIQUINONE OXIDOREDUCTASE CHAIN 4"/>
    <property type="match status" value="1"/>
</dbReference>